<sequence length="274" mass="33600">MFFFFSLMTFLLSFLVMMFTNLFLWWSNFFLMTVMFLFYNKFYMNYYSIINYFVFQEVLGLCFLLLFYSYFSFLVLMMKLGVSPLHFWLFKVVNSMVGLPLIFFLTFHKLPFVLVFLQLFYFNYFFLLLGLMFTNFQMMILKNFKFLLMVFTVDSLSWLLMNLYFSFLNVIFLVVYYLVFMVFLLFKMDFFLDSVNTSIEVFVIFFNLPLTMGFFLKVYLLSFVFNFLNVYFFLLLLLMVMSVLSVVYWMIYFLGNNFYMKNNNLLFFLCLLYM</sequence>
<keyword evidence="1" id="KW-0472">Membrane</keyword>
<dbReference type="RefSeq" id="YP_007183180.1">
    <property type="nucleotide sequence ID" value="NC_019809.1"/>
</dbReference>
<keyword evidence="1" id="KW-0812">Transmembrane</keyword>
<feature type="transmembrane region" description="Helical" evidence="1">
    <location>
        <begin position="231"/>
        <end position="254"/>
    </location>
</feature>
<feature type="transmembrane region" description="Helical" evidence="1">
    <location>
        <begin position="88"/>
        <end position="107"/>
    </location>
</feature>
<dbReference type="CTD" id="4536"/>
<dbReference type="AlphaFoldDB" id="K7QMC1"/>
<keyword evidence="2" id="KW-0496">Mitochondrion</keyword>
<organism evidence="2">
    <name type="scientific">Dictyocaulus eckerti</name>
    <name type="common">Red deer lungworm</name>
    <dbReference type="NCBI Taxonomy" id="44604"/>
    <lineage>
        <taxon>Eukaryota</taxon>
        <taxon>Metazoa</taxon>
        <taxon>Ecdysozoa</taxon>
        <taxon>Nematoda</taxon>
        <taxon>Chromadorea</taxon>
        <taxon>Rhabditida</taxon>
        <taxon>Rhabditina</taxon>
        <taxon>Rhabditomorpha</taxon>
        <taxon>Strongyloidea</taxon>
        <taxon>Metastrongylidae</taxon>
        <taxon>Dictyocaulus</taxon>
    </lineage>
</organism>
<geneLocation type="mitochondrion" evidence="2"/>
<keyword evidence="1" id="KW-1133">Transmembrane helix</keyword>
<feature type="transmembrane region" description="Helical" evidence="1">
    <location>
        <begin position="58"/>
        <end position="76"/>
    </location>
</feature>
<feature type="transmembrane region" description="Helical" evidence="1">
    <location>
        <begin position="113"/>
        <end position="134"/>
    </location>
</feature>
<dbReference type="GeneID" id="14217008"/>
<accession>K7QMC1</accession>
<reference evidence="2" key="1">
    <citation type="journal article" date="2012" name="Parasit. Vectors">
        <title>Assessment of the genetic relationship between Dictyocaulus species from Bos taurus and Cervus elaphus using complete mitochondrial genomic datasets.</title>
        <authorList>
            <person name="Gasser R.B."/>
            <person name="Jabbar A."/>
            <person name="Mohandas N."/>
            <person name="Hoglund J."/>
            <person name="Hall R.S."/>
            <person name="Littlewood D.T."/>
            <person name="Jex A.R."/>
        </authorList>
    </citation>
    <scope>NUCLEOTIDE SEQUENCE</scope>
</reference>
<protein>
    <submittedName>
        <fullName evidence="2">NADH dehydrogenase subunit 2</fullName>
    </submittedName>
</protein>
<feature type="transmembrane region" description="Helical" evidence="1">
    <location>
        <begin position="171"/>
        <end position="190"/>
    </location>
</feature>
<dbReference type="EMBL" id="JX519459">
    <property type="protein sequence ID" value="AFV32099.1"/>
    <property type="molecule type" value="Genomic_DNA"/>
</dbReference>
<feature type="transmembrane region" description="Helical" evidence="1">
    <location>
        <begin position="202"/>
        <end position="225"/>
    </location>
</feature>
<proteinExistence type="predicted"/>
<evidence type="ECO:0000256" key="1">
    <source>
        <dbReference type="SAM" id="Phobius"/>
    </source>
</evidence>
<name>K7QMC1_DICEC</name>
<feature type="transmembrane region" description="Helical" evidence="1">
    <location>
        <begin position="12"/>
        <end position="38"/>
    </location>
</feature>
<evidence type="ECO:0000313" key="2">
    <source>
        <dbReference type="EMBL" id="AFV32099.1"/>
    </source>
</evidence>
<gene>
    <name evidence="2" type="primary">ND2</name>
</gene>